<keyword evidence="1" id="KW-1133">Transmembrane helix</keyword>
<comment type="caution">
    <text evidence="2">The sequence shown here is derived from an EMBL/GenBank/DDBJ whole genome shotgun (WGS) entry which is preliminary data.</text>
</comment>
<dbReference type="Proteomes" id="UP000699691">
    <property type="component" value="Unassembled WGS sequence"/>
</dbReference>
<accession>A0A955LX45</accession>
<keyword evidence="1" id="KW-0812">Transmembrane</keyword>
<name>A0A955LX45_UNCKA</name>
<sequence>MFTSLIAFLIGIHAIFVLGIIAEWFGDRRKFEIWGGRATVVTAMLVTWYGLTYAPLPKVADLTITTLIFIYFCVGVYFYSAEAVRREQYIKWQNHPQVFHNGVINVVIGDLGALEITLEPMQKYSGNALMALVLPDGSILNERSSNDQGFETWRFVFTVPQGQTVWPDGRYVLNVIVGTTCIRRQFNITRHRITDRRGNLFMPI</sequence>
<feature type="transmembrane region" description="Helical" evidence="1">
    <location>
        <begin position="38"/>
        <end position="56"/>
    </location>
</feature>
<reference evidence="2" key="2">
    <citation type="journal article" date="2021" name="Microbiome">
        <title>Successional dynamics and alternative stable states in a saline activated sludge microbial community over 9 years.</title>
        <authorList>
            <person name="Wang Y."/>
            <person name="Ye J."/>
            <person name="Ju F."/>
            <person name="Liu L."/>
            <person name="Boyd J.A."/>
            <person name="Deng Y."/>
            <person name="Parks D.H."/>
            <person name="Jiang X."/>
            <person name="Yin X."/>
            <person name="Woodcroft B.J."/>
            <person name="Tyson G.W."/>
            <person name="Hugenholtz P."/>
            <person name="Polz M.F."/>
            <person name="Zhang T."/>
        </authorList>
    </citation>
    <scope>NUCLEOTIDE SEQUENCE</scope>
    <source>
        <strain evidence="2">HKST-UBA02</strain>
    </source>
</reference>
<dbReference type="EMBL" id="JAGQKY010000152">
    <property type="protein sequence ID" value="MCA9397814.1"/>
    <property type="molecule type" value="Genomic_DNA"/>
</dbReference>
<proteinExistence type="predicted"/>
<evidence type="ECO:0000256" key="1">
    <source>
        <dbReference type="SAM" id="Phobius"/>
    </source>
</evidence>
<evidence type="ECO:0000313" key="2">
    <source>
        <dbReference type="EMBL" id="MCA9397814.1"/>
    </source>
</evidence>
<keyword evidence="1" id="KW-0472">Membrane</keyword>
<evidence type="ECO:0000313" key="3">
    <source>
        <dbReference type="Proteomes" id="UP000699691"/>
    </source>
</evidence>
<protein>
    <submittedName>
        <fullName evidence="2">Uncharacterized protein</fullName>
    </submittedName>
</protein>
<dbReference type="AlphaFoldDB" id="A0A955LX45"/>
<organism evidence="2 3">
    <name type="scientific">candidate division WWE3 bacterium</name>
    <dbReference type="NCBI Taxonomy" id="2053526"/>
    <lineage>
        <taxon>Bacteria</taxon>
        <taxon>Katanobacteria</taxon>
    </lineage>
</organism>
<feature type="transmembrane region" description="Helical" evidence="1">
    <location>
        <begin position="6"/>
        <end position="26"/>
    </location>
</feature>
<reference evidence="2" key="1">
    <citation type="submission" date="2020-04" db="EMBL/GenBank/DDBJ databases">
        <authorList>
            <person name="Zhang T."/>
        </authorList>
    </citation>
    <scope>NUCLEOTIDE SEQUENCE</scope>
    <source>
        <strain evidence="2">HKST-UBA02</strain>
    </source>
</reference>
<gene>
    <name evidence="2" type="ORF">KC573_03210</name>
</gene>
<feature type="transmembrane region" description="Helical" evidence="1">
    <location>
        <begin position="62"/>
        <end position="81"/>
    </location>
</feature>